<dbReference type="Proteomes" id="UP000515204">
    <property type="component" value="Unplaced"/>
</dbReference>
<dbReference type="OrthoDB" id="6617147at2759"/>
<reference evidence="2" key="1">
    <citation type="submission" date="2025-08" db="UniProtKB">
        <authorList>
            <consortium name="RefSeq"/>
        </authorList>
    </citation>
    <scope>IDENTIFICATION</scope>
</reference>
<dbReference type="KEGG" id="dqu:106744611"/>
<evidence type="ECO:0000313" key="1">
    <source>
        <dbReference type="Proteomes" id="UP000515204"/>
    </source>
</evidence>
<accession>A0A6P3X9P1</accession>
<dbReference type="RefSeq" id="XP_014475018.1">
    <property type="nucleotide sequence ID" value="XM_014619532.1"/>
</dbReference>
<organism evidence="1 2">
    <name type="scientific">Dinoponera quadriceps</name>
    <name type="common">South American ant</name>
    <dbReference type="NCBI Taxonomy" id="609295"/>
    <lineage>
        <taxon>Eukaryota</taxon>
        <taxon>Metazoa</taxon>
        <taxon>Ecdysozoa</taxon>
        <taxon>Arthropoda</taxon>
        <taxon>Hexapoda</taxon>
        <taxon>Insecta</taxon>
        <taxon>Pterygota</taxon>
        <taxon>Neoptera</taxon>
        <taxon>Endopterygota</taxon>
        <taxon>Hymenoptera</taxon>
        <taxon>Apocrita</taxon>
        <taxon>Aculeata</taxon>
        <taxon>Formicoidea</taxon>
        <taxon>Formicidae</taxon>
        <taxon>Ponerinae</taxon>
        <taxon>Ponerini</taxon>
        <taxon>Dinoponera</taxon>
    </lineage>
</organism>
<name>A0A6P3X9P1_DINQU</name>
<keyword evidence="1" id="KW-1185">Reference proteome</keyword>
<sequence length="64" mass="7346">MATYMTEWYRLPPKTALGLLLINMRSNFNIHLTAGKMVDLSLYTFGNVMKASVTYLNMLRQITS</sequence>
<evidence type="ECO:0000313" key="2">
    <source>
        <dbReference type="RefSeq" id="XP_014475018.1"/>
    </source>
</evidence>
<dbReference type="AlphaFoldDB" id="A0A6P3X9P1"/>
<protein>
    <submittedName>
        <fullName evidence="2">Uncharacterized protein LOC106744611</fullName>
    </submittedName>
</protein>
<dbReference type="GeneID" id="106744611"/>
<gene>
    <name evidence="2" type="primary">LOC106744611</name>
</gene>
<proteinExistence type="predicted"/>